<dbReference type="Proteomes" id="UP000807025">
    <property type="component" value="Unassembled WGS sequence"/>
</dbReference>
<accession>A0A9P5ZQC7</accession>
<keyword evidence="2" id="KW-1185">Reference proteome</keyword>
<gene>
    <name evidence="1" type="ORF">BDN71DRAFT_1592190</name>
</gene>
<dbReference type="OrthoDB" id="2918385at2759"/>
<proteinExistence type="predicted"/>
<comment type="caution">
    <text evidence="1">The sequence shown here is derived from an EMBL/GenBank/DDBJ whole genome shotgun (WGS) entry which is preliminary data.</text>
</comment>
<organism evidence="1 2">
    <name type="scientific">Pleurotus eryngii</name>
    <name type="common">Boletus of the steppes</name>
    <dbReference type="NCBI Taxonomy" id="5323"/>
    <lineage>
        <taxon>Eukaryota</taxon>
        <taxon>Fungi</taxon>
        <taxon>Dikarya</taxon>
        <taxon>Basidiomycota</taxon>
        <taxon>Agaricomycotina</taxon>
        <taxon>Agaricomycetes</taxon>
        <taxon>Agaricomycetidae</taxon>
        <taxon>Agaricales</taxon>
        <taxon>Pleurotineae</taxon>
        <taxon>Pleurotaceae</taxon>
        <taxon>Pleurotus</taxon>
    </lineage>
</organism>
<sequence>MHINLMSSSVFYTVQRSQELDDEHSMLLHFLPTAASKTNTRAMSSSHSPYSHSPFGKAYTRTGPVNLCDDPFLESDSPVWIDLIVIPAKQTGSTPFTTQRDAHWCLSWELPHEHGYSYSRKAHPQRRLHNAEDAMFNSEIGCSKIDEAIRRGPTTQVVHGIKEMSRKDRDLLKDIAETVPLQGAACRCQDWCIAVLEEAQKQGIFTKQEVCRAIYLANCVLPIPRH</sequence>
<evidence type="ECO:0000313" key="2">
    <source>
        <dbReference type="Proteomes" id="UP000807025"/>
    </source>
</evidence>
<protein>
    <submittedName>
        <fullName evidence="1">Uncharacterized protein</fullName>
    </submittedName>
</protein>
<dbReference type="EMBL" id="MU154615">
    <property type="protein sequence ID" value="KAF9491597.1"/>
    <property type="molecule type" value="Genomic_DNA"/>
</dbReference>
<name>A0A9P5ZQC7_PLEER</name>
<reference evidence="1" key="1">
    <citation type="submission" date="2020-11" db="EMBL/GenBank/DDBJ databases">
        <authorList>
            <consortium name="DOE Joint Genome Institute"/>
            <person name="Ahrendt S."/>
            <person name="Riley R."/>
            <person name="Andreopoulos W."/>
            <person name="Labutti K."/>
            <person name="Pangilinan J."/>
            <person name="Ruiz-Duenas F.J."/>
            <person name="Barrasa J.M."/>
            <person name="Sanchez-Garcia M."/>
            <person name="Camarero S."/>
            <person name="Miyauchi S."/>
            <person name="Serrano A."/>
            <person name="Linde D."/>
            <person name="Babiker R."/>
            <person name="Drula E."/>
            <person name="Ayuso-Fernandez I."/>
            <person name="Pacheco R."/>
            <person name="Padilla G."/>
            <person name="Ferreira P."/>
            <person name="Barriuso J."/>
            <person name="Kellner H."/>
            <person name="Castanera R."/>
            <person name="Alfaro M."/>
            <person name="Ramirez L."/>
            <person name="Pisabarro A.G."/>
            <person name="Kuo A."/>
            <person name="Tritt A."/>
            <person name="Lipzen A."/>
            <person name="He G."/>
            <person name="Yan M."/>
            <person name="Ng V."/>
            <person name="Cullen D."/>
            <person name="Martin F."/>
            <person name="Rosso M.-N."/>
            <person name="Henrissat B."/>
            <person name="Hibbett D."/>
            <person name="Martinez A.T."/>
            <person name="Grigoriev I.V."/>
        </authorList>
    </citation>
    <scope>NUCLEOTIDE SEQUENCE</scope>
    <source>
        <strain evidence="1">ATCC 90797</strain>
    </source>
</reference>
<evidence type="ECO:0000313" key="1">
    <source>
        <dbReference type="EMBL" id="KAF9491597.1"/>
    </source>
</evidence>
<dbReference type="AlphaFoldDB" id="A0A9P5ZQC7"/>